<proteinExistence type="predicted"/>
<name>A0A1B7LZI0_9MICC</name>
<dbReference type="Proteomes" id="UP000078292">
    <property type="component" value="Unassembled WGS sequence"/>
</dbReference>
<protein>
    <recommendedName>
        <fullName evidence="1">non-specific serine/threonine protein kinase</fullName>
        <ecNumber evidence="1">2.7.11.1</ecNumber>
    </recommendedName>
</protein>
<dbReference type="EC" id="2.7.11.1" evidence="1"/>
<keyword evidence="6 7" id="KW-0067">ATP-binding</keyword>
<dbReference type="CDD" id="cd14014">
    <property type="entry name" value="STKc_PknB_like"/>
    <property type="match status" value="1"/>
</dbReference>
<keyword evidence="4 7" id="KW-0547">Nucleotide-binding</keyword>
<evidence type="ECO:0000256" key="3">
    <source>
        <dbReference type="ARBA" id="ARBA00022679"/>
    </source>
</evidence>
<feature type="binding site" evidence="7">
    <location>
        <position position="60"/>
    </location>
    <ligand>
        <name>ATP</name>
        <dbReference type="ChEBI" id="CHEBI:30616"/>
    </ligand>
</feature>
<reference evidence="10 11" key="1">
    <citation type="submission" date="2016-04" db="EMBL/GenBank/DDBJ databases">
        <title>First whole genome shotgun sequence of the bacterium Enteractinococcus sp. strain UASWS1574.</title>
        <authorList>
            <person name="Crovadore J."/>
            <person name="Chablais R."/>
            <person name="Lefort F."/>
        </authorList>
    </citation>
    <scope>NUCLEOTIDE SEQUENCE [LARGE SCALE GENOMIC DNA]</scope>
    <source>
        <strain evidence="10 11">UASWS1574</strain>
    </source>
</reference>
<evidence type="ECO:0000256" key="2">
    <source>
        <dbReference type="ARBA" id="ARBA00022527"/>
    </source>
</evidence>
<dbReference type="Pfam" id="PF00069">
    <property type="entry name" value="Pkinase"/>
    <property type="match status" value="1"/>
</dbReference>
<dbReference type="PROSITE" id="PS00107">
    <property type="entry name" value="PROTEIN_KINASE_ATP"/>
    <property type="match status" value="1"/>
</dbReference>
<dbReference type="EMBL" id="LXEY01000018">
    <property type="protein sequence ID" value="OAV60865.1"/>
    <property type="molecule type" value="Genomic_DNA"/>
</dbReference>
<comment type="caution">
    <text evidence="10">The sequence shown here is derived from an EMBL/GenBank/DDBJ whole genome shotgun (WGS) entry which is preliminary data.</text>
</comment>
<dbReference type="InterPro" id="IPR008266">
    <property type="entry name" value="Tyr_kinase_AS"/>
</dbReference>
<dbReference type="STRING" id="1837282.A6F49_10275"/>
<accession>A0A1B7LZI0</accession>
<dbReference type="SUPFAM" id="SSF56112">
    <property type="entry name" value="Protein kinase-like (PK-like)"/>
    <property type="match status" value="1"/>
</dbReference>
<dbReference type="GO" id="GO:0005524">
    <property type="term" value="F:ATP binding"/>
    <property type="evidence" value="ECO:0007669"/>
    <property type="project" value="UniProtKB-UniRule"/>
</dbReference>
<dbReference type="InterPro" id="IPR000719">
    <property type="entry name" value="Prot_kinase_dom"/>
</dbReference>
<evidence type="ECO:0000256" key="8">
    <source>
        <dbReference type="SAM" id="MobiDB-lite"/>
    </source>
</evidence>
<keyword evidence="2" id="KW-0723">Serine/threonine-protein kinase</keyword>
<keyword evidence="3" id="KW-0808">Transferase</keyword>
<dbReference type="PANTHER" id="PTHR43289">
    <property type="entry name" value="MITOGEN-ACTIVATED PROTEIN KINASE KINASE KINASE 20-RELATED"/>
    <property type="match status" value="1"/>
</dbReference>
<feature type="region of interest" description="Disordered" evidence="8">
    <location>
        <begin position="296"/>
        <end position="337"/>
    </location>
</feature>
<sequence length="502" mass="54801">MNVPLAQRTSLLMERVSPRLAPKLLEPLDQWEVIRHLGSGSSAEVWLLEDKIRRRQVACKTPRDSGLAAELSQEAKLAEQLSHENIIKPINVSDDPELSSIKAATFWEFLAGGTLTDLVGATGQLGVAQTVTVVLPMIQATQYLLARQIVHGDISPRNILFDLTGRPVLIDFGATRATAHHHARTGTPGFVAPELVLPSSSKMGLEAGADIYAVAAVAWFCLTGTVPGSPEHRVPLTTLRPDLEDEILEVLETSLSADPTMRPDLEHLLDSVAQWAIPEPVDLYASVGEQYELVLPTRQPELDTPRKRTFKRDKSSTANLGGSPGSRTTPSKGRSRVPQRLSVALGTLLLACGVALTMTYESDSVQYSSTAQAESTQIAGPEDFQAVMDELVKARSTAWAATAPDQVEQYAFIDSEIYHDDAELLSVLAEAGQYLEGIRMRAVVDQVKRTGDMTVLSVTWRIDGYVQRDAAGEAIEQIEPRQEAIELELVETANGWRMVAVR</sequence>
<dbReference type="PROSITE" id="PS00109">
    <property type="entry name" value="PROTEIN_KINASE_TYR"/>
    <property type="match status" value="1"/>
</dbReference>
<evidence type="ECO:0000259" key="9">
    <source>
        <dbReference type="PROSITE" id="PS50011"/>
    </source>
</evidence>
<dbReference type="PANTHER" id="PTHR43289:SF6">
    <property type="entry name" value="SERINE_THREONINE-PROTEIN KINASE NEKL-3"/>
    <property type="match status" value="1"/>
</dbReference>
<keyword evidence="11" id="KW-1185">Reference proteome</keyword>
<dbReference type="Gene3D" id="1.10.510.10">
    <property type="entry name" value="Transferase(Phosphotransferase) domain 1"/>
    <property type="match status" value="1"/>
</dbReference>
<evidence type="ECO:0000256" key="6">
    <source>
        <dbReference type="ARBA" id="ARBA00022840"/>
    </source>
</evidence>
<evidence type="ECO:0000313" key="10">
    <source>
        <dbReference type="EMBL" id="OAV60865.1"/>
    </source>
</evidence>
<feature type="domain" description="Protein kinase" evidence="9">
    <location>
        <begin position="31"/>
        <end position="276"/>
    </location>
</feature>
<evidence type="ECO:0000256" key="4">
    <source>
        <dbReference type="ARBA" id="ARBA00022741"/>
    </source>
</evidence>
<evidence type="ECO:0000256" key="1">
    <source>
        <dbReference type="ARBA" id="ARBA00012513"/>
    </source>
</evidence>
<evidence type="ECO:0000256" key="7">
    <source>
        <dbReference type="PROSITE-ProRule" id="PRU10141"/>
    </source>
</evidence>
<evidence type="ECO:0000256" key="5">
    <source>
        <dbReference type="ARBA" id="ARBA00022777"/>
    </source>
</evidence>
<gene>
    <name evidence="10" type="ORF">A6F49_10275</name>
</gene>
<dbReference type="InterPro" id="IPR011009">
    <property type="entry name" value="Kinase-like_dom_sf"/>
</dbReference>
<dbReference type="OrthoDB" id="3778994at2"/>
<dbReference type="AlphaFoldDB" id="A0A1B7LZI0"/>
<dbReference type="InterPro" id="IPR017441">
    <property type="entry name" value="Protein_kinase_ATP_BS"/>
</dbReference>
<dbReference type="PROSITE" id="PS50011">
    <property type="entry name" value="PROTEIN_KINASE_DOM"/>
    <property type="match status" value="1"/>
</dbReference>
<organism evidence="10 11">
    <name type="scientific">Enteractinococcus helveticum</name>
    <dbReference type="NCBI Taxonomy" id="1837282"/>
    <lineage>
        <taxon>Bacteria</taxon>
        <taxon>Bacillati</taxon>
        <taxon>Actinomycetota</taxon>
        <taxon>Actinomycetes</taxon>
        <taxon>Micrococcales</taxon>
        <taxon>Micrococcaceae</taxon>
    </lineage>
</organism>
<dbReference type="GO" id="GO:0004674">
    <property type="term" value="F:protein serine/threonine kinase activity"/>
    <property type="evidence" value="ECO:0007669"/>
    <property type="project" value="UniProtKB-KW"/>
</dbReference>
<feature type="compositionally biased region" description="Polar residues" evidence="8">
    <location>
        <begin position="316"/>
        <end position="332"/>
    </location>
</feature>
<dbReference type="RefSeq" id="WP_052504865.1">
    <property type="nucleotide sequence ID" value="NZ_LXEY01000018.1"/>
</dbReference>
<keyword evidence="5" id="KW-0418">Kinase</keyword>
<evidence type="ECO:0000313" key="11">
    <source>
        <dbReference type="Proteomes" id="UP000078292"/>
    </source>
</evidence>